<dbReference type="GO" id="GO:0003677">
    <property type="term" value="F:DNA binding"/>
    <property type="evidence" value="ECO:0007669"/>
    <property type="project" value="UniProtKB-UniRule"/>
</dbReference>
<dbReference type="CDD" id="cd15831">
    <property type="entry name" value="BTAD"/>
    <property type="match status" value="1"/>
</dbReference>
<protein>
    <submittedName>
        <fullName evidence="5">Putative ATPase/DNA-binding SARP family transcriptional activator</fullName>
    </submittedName>
</protein>
<dbReference type="InterPro" id="IPR016032">
    <property type="entry name" value="Sig_transdc_resp-reg_C-effctor"/>
</dbReference>
<evidence type="ECO:0000256" key="2">
    <source>
        <dbReference type="ARBA" id="ARBA00023125"/>
    </source>
</evidence>
<reference evidence="5 6" key="1">
    <citation type="submission" date="2020-08" db="EMBL/GenBank/DDBJ databases">
        <title>Genomic Encyclopedia of Type Strains, Phase III (KMG-III): the genomes of soil and plant-associated and newly described type strains.</title>
        <authorList>
            <person name="Whitman W."/>
        </authorList>
    </citation>
    <scope>NUCLEOTIDE SEQUENCE [LARGE SCALE GENOMIC DNA]</scope>
    <source>
        <strain evidence="5 6">CECT 3303</strain>
    </source>
</reference>
<comment type="caution">
    <text evidence="5">The sequence shown here is derived from an EMBL/GenBank/DDBJ whole genome shotgun (WGS) entry which is preliminary data.</text>
</comment>
<dbReference type="PRINTS" id="PR00364">
    <property type="entry name" value="DISEASERSIST"/>
</dbReference>
<dbReference type="PANTHER" id="PTHR47691:SF3">
    <property type="entry name" value="HTH-TYPE TRANSCRIPTIONAL REGULATOR RV0890C-RELATED"/>
    <property type="match status" value="1"/>
</dbReference>
<dbReference type="EMBL" id="JACHJJ010000006">
    <property type="protein sequence ID" value="MBB5963188.1"/>
    <property type="molecule type" value="Genomic_DNA"/>
</dbReference>
<dbReference type="Gene3D" id="3.40.50.300">
    <property type="entry name" value="P-loop containing nucleotide triphosphate hydrolases"/>
    <property type="match status" value="1"/>
</dbReference>
<dbReference type="Gene3D" id="1.25.40.10">
    <property type="entry name" value="Tetratricopeptide repeat domain"/>
    <property type="match status" value="2"/>
</dbReference>
<dbReference type="Proteomes" id="UP000562352">
    <property type="component" value="Unassembled WGS sequence"/>
</dbReference>
<dbReference type="Pfam" id="PF03704">
    <property type="entry name" value="BTAD"/>
    <property type="match status" value="1"/>
</dbReference>
<dbReference type="Gene3D" id="1.10.10.10">
    <property type="entry name" value="Winged helix-like DNA-binding domain superfamily/Winged helix DNA-binding domain"/>
    <property type="match status" value="1"/>
</dbReference>
<evidence type="ECO:0000259" key="4">
    <source>
        <dbReference type="PROSITE" id="PS51755"/>
    </source>
</evidence>
<dbReference type="RefSeq" id="WP_184941137.1">
    <property type="nucleotide sequence ID" value="NZ_BAAAWZ010000001.1"/>
</dbReference>
<feature type="domain" description="OmpR/PhoB-type" evidence="4">
    <location>
        <begin position="16"/>
        <end position="119"/>
    </location>
</feature>
<dbReference type="SMART" id="SM01043">
    <property type="entry name" value="BTAD"/>
    <property type="match status" value="1"/>
</dbReference>
<dbReference type="SMART" id="SM00862">
    <property type="entry name" value="Trans_reg_C"/>
    <property type="match status" value="1"/>
</dbReference>
<dbReference type="GO" id="GO:0000160">
    <property type="term" value="P:phosphorelay signal transduction system"/>
    <property type="evidence" value="ECO:0007669"/>
    <property type="project" value="InterPro"/>
</dbReference>
<dbReference type="Pfam" id="PF25872">
    <property type="entry name" value="HTH_77"/>
    <property type="match status" value="1"/>
</dbReference>
<accession>A0A841D474</accession>
<feature type="DNA-binding region" description="OmpR/PhoB-type" evidence="3">
    <location>
        <begin position="16"/>
        <end position="119"/>
    </location>
</feature>
<dbReference type="PANTHER" id="PTHR47691">
    <property type="entry name" value="REGULATOR-RELATED"/>
    <property type="match status" value="1"/>
</dbReference>
<dbReference type="InterPro" id="IPR058852">
    <property type="entry name" value="HTH_77"/>
</dbReference>
<dbReference type="InterPro" id="IPR011990">
    <property type="entry name" value="TPR-like_helical_dom_sf"/>
</dbReference>
<comment type="similarity">
    <text evidence="1">Belongs to the AfsR/DnrI/RedD regulatory family.</text>
</comment>
<dbReference type="AlphaFoldDB" id="A0A841D474"/>
<evidence type="ECO:0000313" key="5">
    <source>
        <dbReference type="EMBL" id="MBB5963188.1"/>
    </source>
</evidence>
<dbReference type="PROSITE" id="PS51755">
    <property type="entry name" value="OMPR_PHOB"/>
    <property type="match status" value="1"/>
</dbReference>
<evidence type="ECO:0000256" key="1">
    <source>
        <dbReference type="ARBA" id="ARBA00005820"/>
    </source>
</evidence>
<dbReference type="SUPFAM" id="SSF48452">
    <property type="entry name" value="TPR-like"/>
    <property type="match status" value="3"/>
</dbReference>
<dbReference type="Pfam" id="PF00486">
    <property type="entry name" value="Trans_reg_C"/>
    <property type="match status" value="1"/>
</dbReference>
<dbReference type="InterPro" id="IPR005158">
    <property type="entry name" value="BTAD"/>
</dbReference>
<sequence length="1019" mass="108677">MGGSATLWAEHAVGREEDHGAGDRPGAWAINVLGPMEAWRAGRAVVLPPRRRGLLALLALRAGGLVTAGQLVDGLWGEDAPPTAVRTLHAHIAKLGAALAESGGGRLIRRRDPGYVLDAGAVAVDRDRFEDLARSGLRHCAEGRYAEAVRSFGGGLALWRGRALSDCPVRDWAALEADYLEELRLQAYEGLFAARLATGAHDTVAGEIERLVAEHPLRERLWELLIVALQVSGRSGDALGRYRQARRTLVDELGVEPGEGLRHVEAGVLQGIAEPRRLLRLVPAAAPGAAGPLTLPQEISTLVGREADIERTRHLLDASRLVTLTGPGGCGKTRLAIAAARAAAGFAEVAFADLAAVHDEDGIADTIAAATLTHARPGARVLDQVAGRISCDRLLIVMDNCEHLAGACARIARELLTRCPQLKILATSQEALRLPGEAVHAVSGLGVPVPERVRTAADLAGHDAVVLLAERAGIGEIGALSPEDARAAAAICARCDGLPLAIELAAARARLLTLPEIARRLRDPYTILADGPGGSRPQHRALRATVEWSFHLLTAEERSALTRFSILGGAFTLETAAAVHPDAPILGTLSRLVDKSLLKALRTPSGTRYQLLETIRGYALEQLAARPAEHAWARRAHAAHYLRCAEEVESGLQGPGLGALMAEVAEHHEDLRAAMTWLIGDDPESALRLAAALWRYHYLRGRYGEGRDWLRAALAAAPPGTSPRVLAGAHWSAARLASLECDYREAEALARAAMELYEGEGDGPGVARSQALLGAICRELGDYRQAIGLSRRSLAAAERRGDTWAVGHTLQMLGFACWLSGDFAGAARFSGRAAELFGPIGDRERLAWCRLDLGAAALYTGRTETASRHLTQALQAFLEVRFKEGVAWAENLLALVDLGHGRRREALRRLATSLRLHHELGDRWRQAGVLDALARTVALLGDGGFAAELLGAAGHIRAAIATPVPSCERPAHAETEKLVRAMVGSAAYEEAYALGPHLDIEDVRRRIAAPLGPVPSGAR</sequence>
<evidence type="ECO:0000256" key="3">
    <source>
        <dbReference type="PROSITE-ProRule" id="PRU01091"/>
    </source>
</evidence>
<dbReference type="GO" id="GO:0006355">
    <property type="term" value="P:regulation of DNA-templated transcription"/>
    <property type="evidence" value="ECO:0007669"/>
    <property type="project" value="InterPro"/>
</dbReference>
<organism evidence="5 6">
    <name type="scientific">Planomonospora venezuelensis</name>
    <dbReference type="NCBI Taxonomy" id="1999"/>
    <lineage>
        <taxon>Bacteria</taxon>
        <taxon>Bacillati</taxon>
        <taxon>Actinomycetota</taxon>
        <taxon>Actinomycetes</taxon>
        <taxon>Streptosporangiales</taxon>
        <taxon>Streptosporangiaceae</taxon>
        <taxon>Planomonospora</taxon>
    </lineage>
</organism>
<dbReference type="InterPro" id="IPR001867">
    <property type="entry name" value="OmpR/PhoB-type_DNA-bd"/>
</dbReference>
<gene>
    <name evidence="5" type="ORF">FHS22_002462</name>
</gene>
<proteinExistence type="inferred from homology"/>
<name>A0A841D474_PLAVE</name>
<dbReference type="InterPro" id="IPR036388">
    <property type="entry name" value="WH-like_DNA-bd_sf"/>
</dbReference>
<keyword evidence="6" id="KW-1185">Reference proteome</keyword>
<evidence type="ECO:0000313" key="6">
    <source>
        <dbReference type="Proteomes" id="UP000562352"/>
    </source>
</evidence>
<keyword evidence="2 3" id="KW-0238">DNA-binding</keyword>
<dbReference type="Pfam" id="PF13424">
    <property type="entry name" value="TPR_12"/>
    <property type="match status" value="1"/>
</dbReference>
<dbReference type="SUPFAM" id="SSF46894">
    <property type="entry name" value="C-terminal effector domain of the bipartite response regulators"/>
    <property type="match status" value="1"/>
</dbReference>
<dbReference type="InterPro" id="IPR027417">
    <property type="entry name" value="P-loop_NTPase"/>
</dbReference>
<dbReference type="SUPFAM" id="SSF52540">
    <property type="entry name" value="P-loop containing nucleoside triphosphate hydrolases"/>
    <property type="match status" value="1"/>
</dbReference>